<protein>
    <submittedName>
        <fullName evidence="3">ComF family protein</fullName>
    </submittedName>
</protein>
<dbReference type="RefSeq" id="WP_379787416.1">
    <property type="nucleotide sequence ID" value="NZ_JBHSHL010000008.1"/>
</dbReference>
<dbReference type="InterPro" id="IPR051910">
    <property type="entry name" value="ComF/GntX_DNA_util-trans"/>
</dbReference>
<dbReference type="CDD" id="cd06223">
    <property type="entry name" value="PRTases_typeI"/>
    <property type="match status" value="1"/>
</dbReference>
<dbReference type="EMBL" id="JBHSHL010000008">
    <property type="protein sequence ID" value="MFC4803939.1"/>
    <property type="molecule type" value="Genomic_DNA"/>
</dbReference>
<feature type="domain" description="Double zinc ribbon" evidence="2">
    <location>
        <begin position="10"/>
        <end position="63"/>
    </location>
</feature>
<dbReference type="Pfam" id="PF18912">
    <property type="entry name" value="DZR_2"/>
    <property type="match status" value="1"/>
</dbReference>
<evidence type="ECO:0000313" key="3">
    <source>
        <dbReference type="EMBL" id="MFC4803939.1"/>
    </source>
</evidence>
<gene>
    <name evidence="3" type="ORF">ACFO4R_02485</name>
</gene>
<accession>A0ABV9QMM1</accession>
<dbReference type="Proteomes" id="UP001595916">
    <property type="component" value="Unassembled WGS sequence"/>
</dbReference>
<name>A0ABV9QMM1_9FIRM</name>
<dbReference type="InterPro" id="IPR029057">
    <property type="entry name" value="PRTase-like"/>
</dbReference>
<organism evidence="3 4">
    <name type="scientific">Filifactor villosus</name>
    <dbReference type="NCBI Taxonomy" id="29374"/>
    <lineage>
        <taxon>Bacteria</taxon>
        <taxon>Bacillati</taxon>
        <taxon>Bacillota</taxon>
        <taxon>Clostridia</taxon>
        <taxon>Peptostreptococcales</taxon>
        <taxon>Filifactoraceae</taxon>
        <taxon>Filifactor</taxon>
    </lineage>
</organism>
<sequence length="235" mass="27220">MEKWLNILGEAVFPSNISCIGCMQSISKQNPYSLCHSCYKNIVFTDSVCRHCGRRTVEEGYCYCTDERYYYDSVSTVMAYNSFSQKLVYRYKYGQKTYLAEFFAELLEEKIRREGMSYDYLTYVPIHPARIKTRGFHQVELMAEMLGERLELPVIDMVIRRKNTPFLSEKKPFERMLILEEAFEPKEIVLKENSLILLLDDIITSGATLSLTAKAIKKRIPDATVDAMAVCNART</sequence>
<dbReference type="SUPFAM" id="SSF53271">
    <property type="entry name" value="PRTase-like"/>
    <property type="match status" value="1"/>
</dbReference>
<evidence type="ECO:0000259" key="2">
    <source>
        <dbReference type="Pfam" id="PF18912"/>
    </source>
</evidence>
<dbReference type="PANTHER" id="PTHR47505:SF1">
    <property type="entry name" value="DNA UTILIZATION PROTEIN YHGH"/>
    <property type="match status" value="1"/>
</dbReference>
<evidence type="ECO:0000256" key="1">
    <source>
        <dbReference type="ARBA" id="ARBA00008007"/>
    </source>
</evidence>
<evidence type="ECO:0000313" key="4">
    <source>
        <dbReference type="Proteomes" id="UP001595916"/>
    </source>
</evidence>
<comment type="caution">
    <text evidence="3">The sequence shown here is derived from an EMBL/GenBank/DDBJ whole genome shotgun (WGS) entry which is preliminary data.</text>
</comment>
<proteinExistence type="inferred from homology"/>
<reference evidence="4" key="1">
    <citation type="journal article" date="2019" name="Int. J. Syst. Evol. Microbiol.">
        <title>The Global Catalogue of Microorganisms (GCM) 10K type strain sequencing project: providing services to taxonomists for standard genome sequencing and annotation.</title>
        <authorList>
            <consortium name="The Broad Institute Genomics Platform"/>
            <consortium name="The Broad Institute Genome Sequencing Center for Infectious Disease"/>
            <person name="Wu L."/>
            <person name="Ma J."/>
        </authorList>
    </citation>
    <scope>NUCLEOTIDE SEQUENCE [LARGE SCALE GENOMIC DNA]</scope>
    <source>
        <strain evidence="4">CCUG 46385</strain>
    </source>
</reference>
<dbReference type="InterPro" id="IPR000836">
    <property type="entry name" value="PRTase_dom"/>
</dbReference>
<dbReference type="Gene3D" id="3.40.50.2020">
    <property type="match status" value="1"/>
</dbReference>
<dbReference type="PANTHER" id="PTHR47505">
    <property type="entry name" value="DNA UTILIZATION PROTEIN YHGH"/>
    <property type="match status" value="1"/>
</dbReference>
<comment type="similarity">
    <text evidence="1">Belongs to the ComF/GntX family.</text>
</comment>
<dbReference type="InterPro" id="IPR044005">
    <property type="entry name" value="DZR_2"/>
</dbReference>
<keyword evidence="4" id="KW-1185">Reference proteome</keyword>